<feature type="compositionally biased region" description="Basic residues" evidence="1">
    <location>
        <begin position="403"/>
        <end position="417"/>
    </location>
</feature>
<feature type="region of interest" description="Disordered" evidence="1">
    <location>
        <begin position="379"/>
        <end position="438"/>
    </location>
</feature>
<feature type="transmembrane region" description="Helical" evidence="2">
    <location>
        <begin position="531"/>
        <end position="552"/>
    </location>
</feature>
<feature type="compositionally biased region" description="Basic and acidic residues" evidence="1">
    <location>
        <begin position="97"/>
        <end position="108"/>
    </location>
</feature>
<reference evidence="4" key="1">
    <citation type="submission" date="2023-06" db="EMBL/GenBank/DDBJ databases">
        <title>Genomic analysis of the entomopathogenic nematode Steinernema hermaphroditum.</title>
        <authorList>
            <person name="Schwarz E.M."/>
            <person name="Heppert J.K."/>
            <person name="Baniya A."/>
            <person name="Schwartz H.T."/>
            <person name="Tan C.-H."/>
            <person name="Antoshechkin I."/>
            <person name="Sternberg P.W."/>
            <person name="Goodrich-Blair H."/>
            <person name="Dillman A.R."/>
        </authorList>
    </citation>
    <scope>NUCLEOTIDE SEQUENCE</scope>
    <source>
        <strain evidence="4">PS9179</strain>
        <tissue evidence="4">Whole animal</tissue>
    </source>
</reference>
<proteinExistence type="predicted"/>
<feature type="chain" id="PRO_5041210696" evidence="3">
    <location>
        <begin position="19"/>
        <end position="575"/>
    </location>
</feature>
<evidence type="ECO:0000256" key="2">
    <source>
        <dbReference type="SAM" id="Phobius"/>
    </source>
</evidence>
<dbReference type="Proteomes" id="UP001175271">
    <property type="component" value="Unassembled WGS sequence"/>
</dbReference>
<accession>A0AA39GZQ1</accession>
<feature type="compositionally biased region" description="Polar residues" evidence="1">
    <location>
        <begin position="421"/>
        <end position="436"/>
    </location>
</feature>
<keyword evidence="5" id="KW-1185">Reference proteome</keyword>
<comment type="caution">
    <text evidence="4">The sequence shown here is derived from an EMBL/GenBank/DDBJ whole genome shotgun (WGS) entry which is preliminary data.</text>
</comment>
<keyword evidence="2" id="KW-1133">Transmembrane helix</keyword>
<dbReference type="EMBL" id="JAUCMV010000005">
    <property type="protein sequence ID" value="KAK0396134.1"/>
    <property type="molecule type" value="Genomic_DNA"/>
</dbReference>
<protein>
    <submittedName>
        <fullName evidence="4">Uncharacterized protein</fullName>
    </submittedName>
</protein>
<feature type="region of interest" description="Disordered" evidence="1">
    <location>
        <begin position="97"/>
        <end position="160"/>
    </location>
</feature>
<keyword evidence="2" id="KW-0472">Membrane</keyword>
<keyword evidence="3" id="KW-0732">Signal</keyword>
<keyword evidence="2" id="KW-0812">Transmembrane</keyword>
<organism evidence="4 5">
    <name type="scientific">Steinernema hermaphroditum</name>
    <dbReference type="NCBI Taxonomy" id="289476"/>
    <lineage>
        <taxon>Eukaryota</taxon>
        <taxon>Metazoa</taxon>
        <taxon>Ecdysozoa</taxon>
        <taxon>Nematoda</taxon>
        <taxon>Chromadorea</taxon>
        <taxon>Rhabditida</taxon>
        <taxon>Tylenchina</taxon>
        <taxon>Panagrolaimomorpha</taxon>
        <taxon>Strongyloidoidea</taxon>
        <taxon>Steinernematidae</taxon>
        <taxon>Steinernema</taxon>
    </lineage>
</organism>
<feature type="signal peptide" evidence="3">
    <location>
        <begin position="1"/>
        <end position="18"/>
    </location>
</feature>
<gene>
    <name evidence="4" type="ORF">QR680_001585</name>
</gene>
<evidence type="ECO:0000256" key="1">
    <source>
        <dbReference type="SAM" id="MobiDB-lite"/>
    </source>
</evidence>
<feature type="compositionally biased region" description="Low complexity" evidence="1">
    <location>
        <begin position="296"/>
        <end position="310"/>
    </location>
</feature>
<feature type="region of interest" description="Disordered" evidence="1">
    <location>
        <begin position="295"/>
        <end position="362"/>
    </location>
</feature>
<feature type="compositionally biased region" description="Basic and acidic residues" evidence="1">
    <location>
        <begin position="353"/>
        <end position="362"/>
    </location>
</feature>
<feature type="compositionally biased region" description="Basic and acidic residues" evidence="1">
    <location>
        <begin position="144"/>
        <end position="160"/>
    </location>
</feature>
<sequence length="575" mass="64032">MRPLCTLLLLTFAVFVVAHRTENAVPIVQHSEDENDNKNLSAVEKVSLRMDQENAKCLKKRSNPVAEKNIAEGASKDMHIDNIQKAKDGVAYEIHVDDGKPTRQETPRRPKRAQSNSDADKQGIRISNENKTPGGLSYSVDFNGGDKDKPHENARSAALKDRAKRTVFSEGIVREPSERLSSMERHSGDKFRLSRLRFEEPSDEEAFFGTTDTTESWMDKKVEVAAPKNTPHAFQSNEVLLSEINKIQPLDSAFAQNADGKGRNSEDGAAMFGSIRQDESAVRPFNTFRPLVQITESSSSEEGSQSDSDSAQNDPWIRRPSPLDSRSPAIGNLVEDESDQGSPEAASNFENENSIKSDESSEEKIVVVVVNSQPEIRLPLPPPPFRSSESREFGAPPTGWNPHRWHHRRPQFHRFHHFGPDSSSSESNEKGNQQNKMAPGAHYETNYITNNIGVLPNQEAPFHEGFRRHPIFGSVMQVDAPPTEKEEDPTLRKHIADNRFGGTEEAPGMLLVVSEETDSTDPESFSFNLTVGPMTLVVIFLALLLFFFVHVIRRMLVPAHNACAPPTVSVIPMKS</sequence>
<evidence type="ECO:0000313" key="4">
    <source>
        <dbReference type="EMBL" id="KAK0396134.1"/>
    </source>
</evidence>
<evidence type="ECO:0000313" key="5">
    <source>
        <dbReference type="Proteomes" id="UP001175271"/>
    </source>
</evidence>
<dbReference type="AlphaFoldDB" id="A0AA39GZQ1"/>
<evidence type="ECO:0000256" key="3">
    <source>
        <dbReference type="SAM" id="SignalP"/>
    </source>
</evidence>
<name>A0AA39GZQ1_9BILA</name>